<dbReference type="Pfam" id="PF13374">
    <property type="entry name" value="TPR_10"/>
    <property type="match status" value="1"/>
</dbReference>
<dbReference type="InterPro" id="IPR019734">
    <property type="entry name" value="TPR_rpt"/>
</dbReference>
<dbReference type="Proteomes" id="UP000702425">
    <property type="component" value="Unassembled WGS sequence"/>
</dbReference>
<dbReference type="Gene3D" id="1.25.40.10">
    <property type="entry name" value="Tetratricopeptide repeat domain"/>
    <property type="match status" value="2"/>
</dbReference>
<proteinExistence type="predicted"/>
<evidence type="ECO:0000259" key="1">
    <source>
        <dbReference type="Pfam" id="PF12770"/>
    </source>
</evidence>
<dbReference type="PANTHER" id="PTHR10098">
    <property type="entry name" value="RAPSYN-RELATED"/>
    <property type="match status" value="1"/>
</dbReference>
<feature type="domain" description="CHAT" evidence="1">
    <location>
        <begin position="641"/>
        <end position="970"/>
    </location>
</feature>
<gene>
    <name evidence="2" type="ORF">E5S67_04696</name>
</gene>
<evidence type="ECO:0000313" key="3">
    <source>
        <dbReference type="Proteomes" id="UP000702425"/>
    </source>
</evidence>
<dbReference type="SUPFAM" id="SSF48452">
    <property type="entry name" value="TPR-like"/>
    <property type="match status" value="1"/>
</dbReference>
<dbReference type="SMART" id="SM00028">
    <property type="entry name" value="TPR"/>
    <property type="match status" value="4"/>
</dbReference>
<dbReference type="RefSeq" id="WP_172190789.1">
    <property type="nucleotide sequence ID" value="NZ_CAWPPK010000007.1"/>
</dbReference>
<dbReference type="InterPro" id="IPR024983">
    <property type="entry name" value="CHAT_dom"/>
</dbReference>
<accession>A0ABX2D4V7</accession>
<dbReference type="InterPro" id="IPR011990">
    <property type="entry name" value="TPR-like_helical_dom_sf"/>
</dbReference>
<keyword evidence="3" id="KW-1185">Reference proteome</keyword>
<dbReference type="EMBL" id="SRRZ01000104">
    <property type="protein sequence ID" value="NQE36930.1"/>
    <property type="molecule type" value="Genomic_DNA"/>
</dbReference>
<sequence>MDETLAQAYLQLIETLLNCPNGEEPQILQANLELVDSGFLQFCEVVAAENLAEEGEENYANFLRNLASQLGQLLGMNDEGDSDNSEGKNPQEYANFIRELLQAEADSKLNIKLIYSMLAQRQHLLNDRFAEILQQVTQNLIVEHPEAIESILPYIANLSIDISEFPLGKRANNIEIAITGYQIVLKDSEPGSENWAATQNNLATAYSERIRGEKAQNIELAIASYNKALSVYTRDAFPQDWAMTQNNLAAAYYSRIRGEKAENIEVAIASYTAALSVYTRDAFPEKWALTQHNRAVAYRNRIRGEKAQNIELAIASYNKALTIYTPDAFPENWAMTQNNLAEAYYSRIRGEKAENIENAIALYHNALTIRTREAFPQGHTETLSNLGNLYRSNQQWQLAYDTYAPAIETVEFLRGEIQSADESKQKLAEEWNELYLVMVEVCIKLQRYTEAVEYAERSKARNLVELLANRDIKPKGNIPETVLNELSRLGREIEAEQRQLDIEQINRNSNGSRILGERSLKIDSLTTSRDSTHLTKLRKQLDELIAHEITSIDPDFSLTQKVKPILYKDIQTLIGENTAILEWYIIGDKFLTFIITPQSPTPIIWQSSTADFEALINWENEYQKDYKEIKPQWKQKLASRLQNLAEILHLDEILKNIPKPCDRLILIPHRFLHLLPLHALPISHESDFESRCTDEIDSSITVSLSKSESCLLDLFPGGVSYAPSCQLLQQAKQRQRPNFSHLFAIANPTKDRYLLELQSANIRHKFKSNDFLAKDDANKNAILKAKLSFANCAHFGCHGKFEPDSPLESFLVFANKERLTLLAIFNLDLNQCRLVTLSACETGLTESRTSDEYIGLPFGFLLAGSPSMVSTLWKVDELASTLLLIRFYENLETLSTVTALNEAQQWLRNLTSEGLEALLKCLKPQIDQTFKLLPKKERTRFVNAPLDGALNRKPFPFAEPHYWAGFTAIGV</sequence>
<organism evidence="2 3">
    <name type="scientific">Microcoleus asticus IPMA8</name>
    <dbReference type="NCBI Taxonomy" id="2563858"/>
    <lineage>
        <taxon>Bacteria</taxon>
        <taxon>Bacillati</taxon>
        <taxon>Cyanobacteriota</taxon>
        <taxon>Cyanophyceae</taxon>
        <taxon>Oscillatoriophycideae</taxon>
        <taxon>Oscillatoriales</taxon>
        <taxon>Microcoleaceae</taxon>
        <taxon>Microcoleus</taxon>
        <taxon>Microcoleus asticus</taxon>
    </lineage>
</organism>
<evidence type="ECO:0000313" key="2">
    <source>
        <dbReference type="EMBL" id="NQE36930.1"/>
    </source>
</evidence>
<name>A0ABX2D4V7_9CYAN</name>
<protein>
    <recommendedName>
        <fullName evidence="1">CHAT domain-containing protein</fullName>
    </recommendedName>
</protein>
<dbReference type="Pfam" id="PF12770">
    <property type="entry name" value="CHAT"/>
    <property type="match status" value="1"/>
</dbReference>
<reference evidence="2 3" key="1">
    <citation type="journal article" date="2020" name="Sci. Rep.">
        <title>A novel cyanobacterial geosmin producer, revising GeoA distribution and dispersion patterns in Bacteria.</title>
        <authorList>
            <person name="Churro C."/>
            <person name="Semedo-Aguiar A.P."/>
            <person name="Silva A.D."/>
            <person name="Pereira-Leal J.B."/>
            <person name="Leite R.B."/>
        </authorList>
    </citation>
    <scope>NUCLEOTIDE SEQUENCE [LARGE SCALE GENOMIC DNA]</scope>
    <source>
        <strain evidence="2 3">IPMA8</strain>
    </source>
</reference>
<comment type="caution">
    <text evidence="2">The sequence shown here is derived from an EMBL/GenBank/DDBJ whole genome shotgun (WGS) entry which is preliminary data.</text>
</comment>